<comment type="caution">
    <text evidence="2">The sequence shown here is derived from an EMBL/GenBank/DDBJ whole genome shotgun (WGS) entry which is preliminary data.</text>
</comment>
<dbReference type="PANTHER" id="PTHR16275:SF8">
    <property type="entry name" value="COILED-COIL DOMAIN-CONTAINING PROTEIN 40"/>
    <property type="match status" value="1"/>
</dbReference>
<dbReference type="EMBL" id="QDEB01075007">
    <property type="protein sequence ID" value="RZC34989.1"/>
    <property type="molecule type" value="Genomic_DNA"/>
</dbReference>
<feature type="coiled-coil region" evidence="1">
    <location>
        <begin position="601"/>
        <end position="628"/>
    </location>
</feature>
<accession>A0A482VRB7</accession>
<dbReference type="Proteomes" id="UP000292052">
    <property type="component" value="Unassembled WGS sequence"/>
</dbReference>
<reference evidence="2 3" key="1">
    <citation type="submission" date="2017-03" db="EMBL/GenBank/DDBJ databases">
        <title>Genome of the blue death feigning beetle - Asbolus verrucosus.</title>
        <authorList>
            <person name="Rider S.D."/>
        </authorList>
    </citation>
    <scope>NUCLEOTIDE SEQUENCE [LARGE SCALE GENOMIC DNA]</scope>
    <source>
        <strain evidence="2">Butters</strain>
        <tissue evidence="2">Head and leg muscle</tissue>
    </source>
</reference>
<dbReference type="PANTHER" id="PTHR16275">
    <property type="entry name" value="COILED-COIL DOMAIN-CONTAINING PROTEIN 40"/>
    <property type="match status" value="1"/>
</dbReference>
<feature type="coiled-coil region" evidence="1">
    <location>
        <begin position="81"/>
        <end position="108"/>
    </location>
</feature>
<evidence type="ECO:0000256" key="1">
    <source>
        <dbReference type="SAM" id="Coils"/>
    </source>
</evidence>
<evidence type="ECO:0000313" key="2">
    <source>
        <dbReference type="EMBL" id="RZC34989.1"/>
    </source>
</evidence>
<feature type="non-terminal residue" evidence="2">
    <location>
        <position position="751"/>
    </location>
</feature>
<keyword evidence="1" id="KW-0175">Coiled coil</keyword>
<proteinExistence type="predicted"/>
<dbReference type="AlphaFoldDB" id="A0A482VRB7"/>
<protein>
    <submittedName>
        <fullName evidence="2">Coiled-coil domain-containing protein 40</fullName>
    </submittedName>
</protein>
<dbReference type="GO" id="GO:0035082">
    <property type="term" value="P:axoneme assembly"/>
    <property type="evidence" value="ECO:0007669"/>
    <property type="project" value="InterPro"/>
</dbReference>
<gene>
    <name evidence="2" type="ORF">BDFB_004299</name>
</gene>
<feature type="coiled-coil region" evidence="1">
    <location>
        <begin position="312"/>
        <end position="540"/>
    </location>
</feature>
<organism evidence="2 3">
    <name type="scientific">Asbolus verrucosus</name>
    <name type="common">Desert ironclad beetle</name>
    <dbReference type="NCBI Taxonomy" id="1661398"/>
    <lineage>
        <taxon>Eukaryota</taxon>
        <taxon>Metazoa</taxon>
        <taxon>Ecdysozoa</taxon>
        <taxon>Arthropoda</taxon>
        <taxon>Hexapoda</taxon>
        <taxon>Insecta</taxon>
        <taxon>Pterygota</taxon>
        <taxon>Neoptera</taxon>
        <taxon>Endopterygota</taxon>
        <taxon>Coleoptera</taxon>
        <taxon>Polyphaga</taxon>
        <taxon>Cucujiformia</taxon>
        <taxon>Tenebrionidae</taxon>
        <taxon>Pimeliinae</taxon>
        <taxon>Asbolus</taxon>
    </lineage>
</organism>
<dbReference type="GO" id="GO:0005737">
    <property type="term" value="C:cytoplasm"/>
    <property type="evidence" value="ECO:0007669"/>
    <property type="project" value="TreeGrafter"/>
</dbReference>
<name>A0A482VRB7_ASBVE</name>
<keyword evidence="3" id="KW-1185">Reference proteome</keyword>
<evidence type="ECO:0000313" key="3">
    <source>
        <dbReference type="Proteomes" id="UP000292052"/>
    </source>
</evidence>
<feature type="coiled-coil region" evidence="1">
    <location>
        <begin position="179"/>
        <end position="206"/>
    </location>
</feature>
<dbReference type="OrthoDB" id="188741at2759"/>
<feature type="non-terminal residue" evidence="2">
    <location>
        <position position="1"/>
    </location>
</feature>
<dbReference type="STRING" id="1661398.A0A482VRB7"/>
<sequence>HPEDKETQVLDPDNPLLEKFQKALKEHLLRQIDHLKEEIFEYDTGIKKNNAQREELGVLVYETQQIVEKQQTVLNTYISKVETTTAARQELENVLAEKKEVYKQERDKFFEAEAQELELRNEIESVNLLIHQMSRWEDNLESDITVRKRMHEKTRKDKWRLLDEKRMQDALIYKLMTRIWHLERELNKMDVQMKVKEEEREELAQTVALGNTNIEAMEAEYRCLMHSWNSVIIAIGNRDKVLSCLNSEMHKSEEKFKSILAEIETVKKLGQKEMRRNEELTMIKSRFAADIQSCKGTLDAEIAKKMKLERKMNEMHGIIEQTELDIKKIKEETNETTLQLASLTREADLLDSQKGDLEERILRELEDQVTNNKSINALRRALNILKTKNREYEIQVATVENKIARIMSDIELQRNANFESKKYFTELEDQLKELMKEADKYQDELKKMEMRISKRQREVDLLNNKLQKFMERTGNEYASPLEAKITTLEKNIEEMQEQNKKLQQFWLREQTNLLKISEQRQEQIQNNNLLRKQILILEQKNLKVTDELDAFKKQQEKVLRSINNLHNQLTVTGDNFCKTKGLKINMDKENEVMRQDYVYKLKDVELECLQLEDEIAQIEEDKVSMSAELIEMCRTSLEWEKKLLSAKETKTTMIEERSKEGEVGTMKAEIHRMNVRYSQLKKVQDVLVQDLEHCVARRDAIMTLAEAREKRQKGGVEKTRFNFSRKLDDMKNKTKQMENVNTVHSSYDRVV</sequence>
<dbReference type="InterPro" id="IPR037386">
    <property type="entry name" value="CCDC40"/>
</dbReference>